<feature type="region of interest" description="Disordered" evidence="1">
    <location>
        <begin position="1"/>
        <end position="121"/>
    </location>
</feature>
<dbReference type="VEuPathDB" id="VectorBase:AAEL009821"/>
<protein>
    <submittedName>
        <fullName evidence="2">AAEL009821-PA</fullName>
    </submittedName>
</protein>
<feature type="compositionally biased region" description="Polar residues" evidence="1">
    <location>
        <begin position="316"/>
        <end position="346"/>
    </location>
</feature>
<feature type="compositionally biased region" description="Basic and acidic residues" evidence="1">
    <location>
        <begin position="101"/>
        <end position="113"/>
    </location>
</feature>
<dbReference type="OMA" id="CHENERE"/>
<dbReference type="PhylomeDB" id="Q16UQ6"/>
<sequence length="827" mass="91097">MDAAGQSHKSRWYSAKECDSPKRQSPPSAVGSTSALAPSTPRIDISRASSHSSHHDSRDSSPENVFDQVGTGTLQESGVLGYREEGTMDLRSSTEELQFMEPEKGRTEREKPQAPRYSPVMFKFDEPQSISVHHQRKDSASSEVAAFLCISGRTSRISSVGSQGSANSKLSAVSGVSGISRSPSPHRMLLETSFCGPKPLQGITDGSIPSSIEPSTAKMLEQVILSRKKDPTEAVIAEGVNMDTTFSAVKSNNVPETELVRRKSDSNANINRKEELIQPPQTSRKEKERDSLWSMEVQRNSSQDSQDTVISAAAHQPSNTLPTNTANALPSASQSNQNGVVPSPKSNENDAAVSVVTEVNVEHQEMKQAVAIANMTAKERKQLLFSMKVGSGSQEQTFTTQFSISKTESQCSQLSEAVQTGSLNGDPKTEQSATETPPVVYRNKQIDNVKRRSPKERFSRSDSTSGDSIDFHRHSRYIENPEEILSMQQKSEMTKRKHELNPTVSEESSVSQDTSRDDSTVKMSSKNRNALNVPDRKSTASNDDQGVSSESEKDSEIDSTNTSKHMHPNLLAIEDHESAGLVLQESFDDELPYIPTTLPEERSVGVKLVPMKERAQMEMKTCPLERPRSTTPIHPASLENYCGITQTTDDSDGHLVRGEKLRISLPKKHDIVMDKASKSRSPRKASISSGKNWFEFAEQGISSTSQAQLSSNGEDRAFSNQSSNVEEEPPPLPPRKGSTQQWIDFESIPEKRKPPKRITTLPQAESVDDKGPMAGVVYNYVKPEECQCECHENEREGGGKQQSTHDHGIEDEQPLLQQDLSEESTIR</sequence>
<evidence type="ECO:0000313" key="3">
    <source>
        <dbReference type="Proteomes" id="UP000682892"/>
    </source>
</evidence>
<feature type="compositionally biased region" description="Basic and acidic residues" evidence="1">
    <location>
        <begin position="469"/>
        <end position="479"/>
    </location>
</feature>
<reference evidence="2" key="2">
    <citation type="journal article" date="2007" name="Science">
        <title>Genome sequence of Aedes aegypti, a major arbovirus vector.</title>
        <authorList>
            <person name="Nene V."/>
            <person name="Wortman J.R."/>
            <person name="Lawson D."/>
            <person name="Haas B."/>
            <person name="Kodira C."/>
            <person name="Tu Z.J."/>
            <person name="Loftus B."/>
            <person name="Xi Z."/>
            <person name="Megy K."/>
            <person name="Grabherr M."/>
            <person name="Ren Q."/>
            <person name="Zdobnov E.M."/>
            <person name="Lobo N.F."/>
            <person name="Campbell K.S."/>
            <person name="Brown S.E."/>
            <person name="Bonaldo M.F."/>
            <person name="Zhu J."/>
            <person name="Sinkins S.P."/>
            <person name="Hogenkamp D.G."/>
            <person name="Amedeo P."/>
            <person name="Arensburger P."/>
            <person name="Atkinson P.W."/>
            <person name="Bidwell S."/>
            <person name="Biedler J."/>
            <person name="Birney E."/>
            <person name="Bruggner R.V."/>
            <person name="Costas J."/>
            <person name="Coy M.R."/>
            <person name="Crabtree J."/>
            <person name="Crawford M."/>
            <person name="Debruyn B."/>
            <person name="Decaprio D."/>
            <person name="Eiglmeier K."/>
            <person name="Eisenstadt E."/>
            <person name="El-Dorry H."/>
            <person name="Gelbart W.M."/>
            <person name="Gomes S.L."/>
            <person name="Hammond M."/>
            <person name="Hannick L.I."/>
            <person name="Hogan J.R."/>
            <person name="Holmes M.H."/>
            <person name="Jaffe D."/>
            <person name="Johnston J.S."/>
            <person name="Kennedy R.C."/>
            <person name="Koo H."/>
            <person name="Kravitz S."/>
            <person name="Kriventseva E.V."/>
            <person name="Kulp D."/>
            <person name="Labutti K."/>
            <person name="Lee E."/>
            <person name="Li S."/>
            <person name="Lovin D.D."/>
            <person name="Mao C."/>
            <person name="Mauceli E."/>
            <person name="Menck C.F."/>
            <person name="Miller J.R."/>
            <person name="Montgomery P."/>
            <person name="Mori A."/>
            <person name="Nascimento A.L."/>
            <person name="Naveira H.F."/>
            <person name="Nusbaum C."/>
            <person name="O'leary S."/>
            <person name="Orvis J."/>
            <person name="Pertea M."/>
            <person name="Quesneville H."/>
            <person name="Reidenbach K.R."/>
            <person name="Rogers Y.H."/>
            <person name="Roth C.W."/>
            <person name="Schneider J.R."/>
            <person name="Schatz M."/>
            <person name="Shumway M."/>
            <person name="Stanke M."/>
            <person name="Stinson E.O."/>
            <person name="Tubio J.M."/>
            <person name="Vanzee J.P."/>
            <person name="Verjovski-Almeida S."/>
            <person name="Werner D."/>
            <person name="White O."/>
            <person name="Wyder S."/>
            <person name="Zeng Q."/>
            <person name="Zhao Q."/>
            <person name="Zhao Y."/>
            <person name="Hill C.A."/>
            <person name="Raikhel A.S."/>
            <person name="Soares M.B."/>
            <person name="Knudson D.L."/>
            <person name="Lee N.H."/>
            <person name="Galagan J."/>
            <person name="Salzberg S.L."/>
            <person name="Paulsen I.T."/>
            <person name="Dimopoulos G."/>
            <person name="Collins F.H."/>
            <person name="Birren B."/>
            <person name="Fraser-Liggett C.M."/>
            <person name="Severson D.W."/>
        </authorList>
    </citation>
    <scope>NUCLEOTIDE SEQUENCE [LARGE SCALE GENOMIC DNA]</scope>
    <source>
        <strain evidence="2">Liverpool</strain>
    </source>
</reference>
<dbReference type="AlphaFoldDB" id="Q16UQ6"/>
<dbReference type="EMBL" id="CH477615">
    <property type="protein sequence ID" value="EAT38282.1"/>
    <property type="molecule type" value="Genomic_DNA"/>
</dbReference>
<feature type="compositionally biased region" description="Polar residues" evidence="1">
    <location>
        <begin position="502"/>
        <end position="513"/>
    </location>
</feature>
<reference evidence="2" key="3">
    <citation type="submission" date="2012-09" db="EMBL/GenBank/DDBJ databases">
        <authorList>
            <consortium name="VectorBase"/>
        </authorList>
    </citation>
    <scope>NUCLEOTIDE SEQUENCE</scope>
    <source>
        <strain evidence="2">Liverpool</strain>
    </source>
</reference>
<evidence type="ECO:0000256" key="1">
    <source>
        <dbReference type="SAM" id="MobiDB-lite"/>
    </source>
</evidence>
<dbReference type="eggNOG" id="ENOG502QS6N">
    <property type="taxonomic scope" value="Eukaryota"/>
</dbReference>
<feature type="compositionally biased region" description="Polar residues" evidence="1">
    <location>
        <begin position="521"/>
        <end position="530"/>
    </location>
</feature>
<name>Q16UQ6_AEDAE</name>
<feature type="region of interest" description="Disordered" evidence="1">
    <location>
        <begin position="258"/>
        <end position="291"/>
    </location>
</feature>
<feature type="region of interest" description="Disordered" evidence="1">
    <location>
        <begin position="315"/>
        <end position="349"/>
    </location>
</feature>
<accession>Q16UQ6</accession>
<dbReference type="Proteomes" id="UP000682892">
    <property type="component" value="Chromosome 3"/>
</dbReference>
<feature type="region of interest" description="Disordered" evidence="1">
    <location>
        <begin position="704"/>
        <end position="772"/>
    </location>
</feature>
<feature type="compositionally biased region" description="Basic and acidic residues" evidence="1">
    <location>
        <begin position="790"/>
        <end position="810"/>
    </location>
</feature>
<gene>
    <name evidence="2" type="ORF">AaeL_AAEL009821</name>
</gene>
<feature type="compositionally biased region" description="Polar residues" evidence="1">
    <location>
        <begin position="23"/>
        <end position="37"/>
    </location>
</feature>
<feature type="compositionally biased region" description="Basic and acidic residues" evidence="1">
    <location>
        <begin position="444"/>
        <end position="460"/>
    </location>
</feature>
<feature type="compositionally biased region" description="Low complexity" evidence="1">
    <location>
        <begin position="42"/>
        <end position="51"/>
    </location>
</feature>
<proteinExistence type="predicted"/>
<feature type="region of interest" description="Disordered" evidence="1">
    <location>
        <begin position="413"/>
        <end position="566"/>
    </location>
</feature>
<feature type="region of interest" description="Disordered" evidence="1">
    <location>
        <begin position="790"/>
        <end position="827"/>
    </location>
</feature>
<feature type="compositionally biased region" description="Polar residues" evidence="1">
    <location>
        <begin position="704"/>
        <end position="724"/>
    </location>
</feature>
<feature type="compositionally biased region" description="Basic and acidic residues" evidence="1">
    <location>
        <begin position="258"/>
        <end position="276"/>
    </location>
</feature>
<evidence type="ECO:0000313" key="2">
    <source>
        <dbReference type="EMBL" id="EAT38282.1"/>
    </source>
</evidence>
<reference evidence="2" key="1">
    <citation type="submission" date="2005-10" db="EMBL/GenBank/DDBJ databases">
        <authorList>
            <person name="Loftus B.J."/>
            <person name="Nene V.M."/>
            <person name="Hannick L.I."/>
            <person name="Bidwell S."/>
            <person name="Haas B."/>
            <person name="Amedeo P."/>
            <person name="Orvis J."/>
            <person name="Wortman J.R."/>
            <person name="White O.R."/>
            <person name="Salzberg S."/>
            <person name="Shumway M."/>
            <person name="Koo H."/>
            <person name="Zhao Y."/>
            <person name="Holmes M."/>
            <person name="Miller J."/>
            <person name="Schatz M."/>
            <person name="Pop M."/>
            <person name="Pai G."/>
            <person name="Utterback T."/>
            <person name="Rogers Y.-H."/>
            <person name="Kravitz S."/>
            <person name="Fraser C.M."/>
        </authorList>
    </citation>
    <scope>NUCLEOTIDE SEQUENCE</scope>
    <source>
        <strain evidence="2">Liverpool</strain>
    </source>
</reference>
<feature type="compositionally biased region" description="Basic and acidic residues" evidence="1">
    <location>
        <begin position="82"/>
        <end position="94"/>
    </location>
</feature>
<feature type="compositionally biased region" description="Polar residues" evidence="1">
    <location>
        <begin position="413"/>
        <end position="423"/>
    </location>
</feature>
<organism evidence="2 3">
    <name type="scientific">Aedes aegypti</name>
    <name type="common">Yellowfever mosquito</name>
    <name type="synonym">Culex aegypti</name>
    <dbReference type="NCBI Taxonomy" id="7159"/>
    <lineage>
        <taxon>Eukaryota</taxon>
        <taxon>Metazoa</taxon>
        <taxon>Ecdysozoa</taxon>
        <taxon>Arthropoda</taxon>
        <taxon>Hexapoda</taxon>
        <taxon>Insecta</taxon>
        <taxon>Pterygota</taxon>
        <taxon>Neoptera</taxon>
        <taxon>Endopterygota</taxon>
        <taxon>Diptera</taxon>
        <taxon>Nematocera</taxon>
        <taxon>Culicoidea</taxon>
        <taxon>Culicidae</taxon>
        <taxon>Culicinae</taxon>
        <taxon>Aedini</taxon>
        <taxon>Aedes</taxon>
        <taxon>Stegomyia</taxon>
    </lineage>
</organism>